<dbReference type="EMBL" id="JAGPXD010000006">
    <property type="protein sequence ID" value="KAH7350166.1"/>
    <property type="molecule type" value="Genomic_DNA"/>
</dbReference>
<dbReference type="Gene3D" id="3.40.630.30">
    <property type="match status" value="1"/>
</dbReference>
<keyword evidence="2" id="KW-0012">Acyltransferase</keyword>
<dbReference type="AlphaFoldDB" id="A0A8K0X111"/>
<gene>
    <name evidence="4" type="ORF">B0T11DRAFT_290690</name>
</gene>
<feature type="domain" description="N-acetyltransferase" evidence="3">
    <location>
        <begin position="3"/>
        <end position="174"/>
    </location>
</feature>
<accession>A0A8K0X111</accession>
<dbReference type="InterPro" id="IPR050832">
    <property type="entry name" value="Bact_Acetyltransf"/>
</dbReference>
<comment type="caution">
    <text evidence="4">The sequence shown here is derived from an EMBL/GenBank/DDBJ whole genome shotgun (WGS) entry which is preliminary data.</text>
</comment>
<keyword evidence="1" id="KW-0808">Transferase</keyword>
<name>A0A8K0X111_9PEZI</name>
<dbReference type="PANTHER" id="PTHR43877">
    <property type="entry name" value="AMINOALKYLPHOSPHONATE N-ACETYLTRANSFERASE-RELATED-RELATED"/>
    <property type="match status" value="1"/>
</dbReference>
<keyword evidence="5" id="KW-1185">Reference proteome</keyword>
<dbReference type="OrthoDB" id="9975416at2759"/>
<dbReference type="GO" id="GO:0016747">
    <property type="term" value="F:acyltransferase activity, transferring groups other than amino-acyl groups"/>
    <property type="evidence" value="ECO:0007669"/>
    <property type="project" value="InterPro"/>
</dbReference>
<dbReference type="SUPFAM" id="SSF55729">
    <property type="entry name" value="Acyl-CoA N-acyltransferases (Nat)"/>
    <property type="match status" value="1"/>
</dbReference>
<dbReference type="Proteomes" id="UP000813385">
    <property type="component" value="Unassembled WGS sequence"/>
</dbReference>
<protein>
    <submittedName>
        <fullName evidence="4">Acyl-CoA N-acyltransferase</fullName>
    </submittedName>
</protein>
<evidence type="ECO:0000313" key="5">
    <source>
        <dbReference type="Proteomes" id="UP000813385"/>
    </source>
</evidence>
<organism evidence="4 5">
    <name type="scientific">Plectosphaerella cucumerina</name>
    <dbReference type="NCBI Taxonomy" id="40658"/>
    <lineage>
        <taxon>Eukaryota</taxon>
        <taxon>Fungi</taxon>
        <taxon>Dikarya</taxon>
        <taxon>Ascomycota</taxon>
        <taxon>Pezizomycotina</taxon>
        <taxon>Sordariomycetes</taxon>
        <taxon>Hypocreomycetidae</taxon>
        <taxon>Glomerellales</taxon>
        <taxon>Plectosphaerellaceae</taxon>
        <taxon>Plectosphaerella</taxon>
    </lineage>
</organism>
<dbReference type="InterPro" id="IPR016181">
    <property type="entry name" value="Acyl_CoA_acyltransferase"/>
</dbReference>
<proteinExistence type="predicted"/>
<reference evidence="4" key="1">
    <citation type="journal article" date="2021" name="Nat. Commun.">
        <title>Genetic determinants of endophytism in the Arabidopsis root mycobiome.</title>
        <authorList>
            <person name="Mesny F."/>
            <person name="Miyauchi S."/>
            <person name="Thiergart T."/>
            <person name="Pickel B."/>
            <person name="Atanasova L."/>
            <person name="Karlsson M."/>
            <person name="Huettel B."/>
            <person name="Barry K.W."/>
            <person name="Haridas S."/>
            <person name="Chen C."/>
            <person name="Bauer D."/>
            <person name="Andreopoulos W."/>
            <person name="Pangilinan J."/>
            <person name="LaButti K."/>
            <person name="Riley R."/>
            <person name="Lipzen A."/>
            <person name="Clum A."/>
            <person name="Drula E."/>
            <person name="Henrissat B."/>
            <person name="Kohler A."/>
            <person name="Grigoriev I.V."/>
            <person name="Martin F.M."/>
            <person name="Hacquard S."/>
        </authorList>
    </citation>
    <scope>NUCLEOTIDE SEQUENCE</scope>
    <source>
        <strain evidence="4">MPI-CAGE-AT-0016</strain>
    </source>
</reference>
<dbReference type="Pfam" id="PF00583">
    <property type="entry name" value="Acetyltransf_1"/>
    <property type="match status" value="1"/>
</dbReference>
<dbReference type="CDD" id="cd04301">
    <property type="entry name" value="NAT_SF"/>
    <property type="match status" value="1"/>
</dbReference>
<evidence type="ECO:0000256" key="1">
    <source>
        <dbReference type="ARBA" id="ARBA00022679"/>
    </source>
</evidence>
<evidence type="ECO:0000256" key="2">
    <source>
        <dbReference type="ARBA" id="ARBA00023315"/>
    </source>
</evidence>
<evidence type="ECO:0000259" key="3">
    <source>
        <dbReference type="PROSITE" id="PS51186"/>
    </source>
</evidence>
<dbReference type="PROSITE" id="PS51186">
    <property type="entry name" value="GNAT"/>
    <property type="match status" value="1"/>
</dbReference>
<evidence type="ECO:0000313" key="4">
    <source>
        <dbReference type="EMBL" id="KAH7350166.1"/>
    </source>
</evidence>
<sequence length="175" mass="19572">MAYNFRPATLADAEAISKLGASVFEKTFGYATPAADLKEYLNKTYNPPAIAAEIDNSQRSIFVAVDPEGHIRGFSTLAYQTSKPCVDAVEGAVELQRMYVDTTTHGRGVGWGLLRCIEREAMERGYRSIWLSSFSENIPTRNAYERWGFRHVGDEDFIIADTIHKDIIMLKALDA</sequence>
<dbReference type="InterPro" id="IPR000182">
    <property type="entry name" value="GNAT_dom"/>
</dbReference>